<dbReference type="RefSeq" id="WP_006156636.1">
    <property type="nucleotide sequence ID" value="NZ_AHJE01000012.1"/>
</dbReference>
<reference evidence="1 2" key="1">
    <citation type="journal article" date="2012" name="J. Bacteriol.">
        <title>De Novo Genome Project of Cupriavidus basilensis OR16.</title>
        <authorList>
            <person name="Cserhati M."/>
            <person name="Kriszt B."/>
            <person name="Szoboszlay S."/>
            <person name="Toth A."/>
            <person name="Szabo I."/>
            <person name="Tancsics A."/>
            <person name="Nagy I."/>
            <person name="Horvath B."/>
            <person name="Nagy I."/>
            <person name="Kukolya J."/>
        </authorList>
    </citation>
    <scope>NUCLEOTIDE SEQUENCE [LARGE SCALE GENOMIC DNA]</scope>
    <source>
        <strain evidence="1 2">OR16</strain>
    </source>
</reference>
<dbReference type="EMBL" id="AHJE01000012">
    <property type="protein sequence ID" value="EHP44140.1"/>
    <property type="molecule type" value="Genomic_DNA"/>
</dbReference>
<gene>
    <name evidence="1" type="ORF">OR16_04152</name>
</gene>
<evidence type="ECO:0000313" key="2">
    <source>
        <dbReference type="Proteomes" id="UP000005808"/>
    </source>
</evidence>
<evidence type="ECO:0008006" key="3">
    <source>
        <dbReference type="Google" id="ProtNLM"/>
    </source>
</evidence>
<comment type="caution">
    <text evidence="1">The sequence shown here is derived from an EMBL/GenBank/DDBJ whole genome shotgun (WGS) entry which is preliminary data.</text>
</comment>
<sequence length="81" mass="8899">MRRDLIICAVRAGWVLEVWGEAIAILEFDSHDEALSLGNTIATRHGINLIIEDAGGLRRRIQLPLPSVALPEGKCIMVRAP</sequence>
<name>H1RZS4_9BURK</name>
<accession>H1RZS4</accession>
<protein>
    <recommendedName>
        <fullName evidence="3">DUF2188 domain-containing protein</fullName>
    </recommendedName>
</protein>
<organism evidence="1 2">
    <name type="scientific">Cupriavidus basilensis OR16</name>
    <dbReference type="NCBI Taxonomy" id="1127483"/>
    <lineage>
        <taxon>Bacteria</taxon>
        <taxon>Pseudomonadati</taxon>
        <taxon>Pseudomonadota</taxon>
        <taxon>Betaproteobacteria</taxon>
        <taxon>Burkholderiales</taxon>
        <taxon>Burkholderiaceae</taxon>
        <taxon>Cupriavidus</taxon>
    </lineage>
</organism>
<evidence type="ECO:0000313" key="1">
    <source>
        <dbReference type="EMBL" id="EHP44140.1"/>
    </source>
</evidence>
<proteinExistence type="predicted"/>
<dbReference type="Proteomes" id="UP000005808">
    <property type="component" value="Unassembled WGS sequence"/>
</dbReference>
<dbReference type="AlphaFoldDB" id="H1RZS4"/>